<dbReference type="Proteomes" id="UP000280344">
    <property type="component" value="Chromosome"/>
</dbReference>
<reference evidence="2 3" key="1">
    <citation type="submission" date="2018-12" db="EMBL/GenBank/DDBJ databases">
        <title>Complete genome sequence of Flaviflexus sp. H23T48.</title>
        <authorList>
            <person name="Bae J.-W."/>
            <person name="Lee J.-Y."/>
        </authorList>
    </citation>
    <scope>NUCLEOTIDE SEQUENCE [LARGE SCALE GENOMIC DNA]</scope>
    <source>
        <strain evidence="2 3">H23T48</strain>
    </source>
</reference>
<protein>
    <submittedName>
        <fullName evidence="2">Aminoglycoside phosphotransferase</fullName>
    </submittedName>
</protein>
<evidence type="ECO:0000259" key="1">
    <source>
        <dbReference type="Pfam" id="PF01636"/>
    </source>
</evidence>
<dbReference type="Gene3D" id="3.90.1200.10">
    <property type="match status" value="1"/>
</dbReference>
<dbReference type="CDD" id="cd05152">
    <property type="entry name" value="MPH2"/>
    <property type="match status" value="1"/>
</dbReference>
<dbReference type="RefSeq" id="WP_126702830.1">
    <property type="nucleotide sequence ID" value="NZ_CP034593.1"/>
</dbReference>
<dbReference type="OrthoDB" id="3806873at2"/>
<dbReference type="SUPFAM" id="SSF56112">
    <property type="entry name" value="Protein kinase-like (PK-like)"/>
    <property type="match status" value="1"/>
</dbReference>
<gene>
    <name evidence="2" type="ORF">EJ997_00465</name>
</gene>
<dbReference type="Gene3D" id="3.30.200.20">
    <property type="entry name" value="Phosphorylase Kinase, domain 1"/>
    <property type="match status" value="1"/>
</dbReference>
<dbReference type="Pfam" id="PF01636">
    <property type="entry name" value="APH"/>
    <property type="match status" value="1"/>
</dbReference>
<keyword evidence="3" id="KW-1185">Reference proteome</keyword>
<dbReference type="AlphaFoldDB" id="A0A3Q9G537"/>
<name>A0A3Q9G537_9ACTO</name>
<organism evidence="2 3">
    <name type="scientific">Flaviflexus ciconiae</name>
    <dbReference type="NCBI Taxonomy" id="2496867"/>
    <lineage>
        <taxon>Bacteria</taxon>
        <taxon>Bacillati</taxon>
        <taxon>Actinomycetota</taxon>
        <taxon>Actinomycetes</taxon>
        <taxon>Actinomycetales</taxon>
        <taxon>Actinomycetaceae</taxon>
        <taxon>Flaviflexus</taxon>
    </lineage>
</organism>
<evidence type="ECO:0000313" key="3">
    <source>
        <dbReference type="Proteomes" id="UP000280344"/>
    </source>
</evidence>
<proteinExistence type="predicted"/>
<evidence type="ECO:0000313" key="2">
    <source>
        <dbReference type="EMBL" id="AZQ76021.1"/>
    </source>
</evidence>
<dbReference type="KEGG" id="flh:EJ997_00465"/>
<accession>A0A3Q9G537</accession>
<dbReference type="InterPro" id="IPR002575">
    <property type="entry name" value="Aminoglycoside_PTrfase"/>
</dbReference>
<dbReference type="InterPro" id="IPR011009">
    <property type="entry name" value="Kinase-like_dom_sf"/>
</dbReference>
<feature type="domain" description="Aminoglycoside phosphotransferase" evidence="1">
    <location>
        <begin position="39"/>
        <end position="258"/>
    </location>
</feature>
<sequence length="295" mass="32980">MNEAADLLALAQKHGLNIDPESLKVNDMGLDYRVVIGSDYGGEEWVLRVPRREGLADGAAIEARVLELVSPHLSFAVPDWRIQSPELIAYPLLPGKPGLTLDENGNPVFHVDMASVEYARDMGDLFYELHSIDTRRAAEIGIPVRSPRDVRENWQRTIDRVSQEFSISGFLMDRWNAWLADDELWPDFSVLTHGEIYAAHTLVEGNRITAVLDWTTSEVSDPVRDFSLFHASAAPEAFDVMLDRYREHGGSVWSRIREHCAEYMAASPLGYALYAIETGDPQQREIAQAGLSTAG</sequence>
<dbReference type="GO" id="GO:0016740">
    <property type="term" value="F:transferase activity"/>
    <property type="evidence" value="ECO:0007669"/>
    <property type="project" value="UniProtKB-KW"/>
</dbReference>
<keyword evidence="2" id="KW-0808">Transferase</keyword>
<dbReference type="EMBL" id="CP034593">
    <property type="protein sequence ID" value="AZQ76021.1"/>
    <property type="molecule type" value="Genomic_DNA"/>
</dbReference>